<dbReference type="GeneID" id="39589902"/>
<dbReference type="SUPFAM" id="SSF52507">
    <property type="entry name" value="Homo-oligomeric flavin-containing Cys decarboxylases, HFCD"/>
    <property type="match status" value="1"/>
</dbReference>
<comment type="catalytic activity">
    <reaction evidence="6">
        <text>dimethylallyl phosphate + FMNH2 = prenylated FMNH2 + phosphate</text>
        <dbReference type="Rhea" id="RHEA:37743"/>
        <dbReference type="ChEBI" id="CHEBI:43474"/>
        <dbReference type="ChEBI" id="CHEBI:57618"/>
        <dbReference type="ChEBI" id="CHEBI:87467"/>
        <dbReference type="ChEBI" id="CHEBI:88052"/>
        <dbReference type="EC" id="2.5.1.129"/>
    </reaction>
</comment>
<dbReference type="InterPro" id="IPR036551">
    <property type="entry name" value="Flavin_trans-like"/>
</dbReference>
<dbReference type="GO" id="GO:0106141">
    <property type="term" value="F:flavin prenyltransferase activity"/>
    <property type="evidence" value="ECO:0007669"/>
    <property type="project" value="UniProtKB-EC"/>
</dbReference>
<dbReference type="Gene3D" id="3.40.50.1950">
    <property type="entry name" value="Flavin prenyltransferase-like"/>
    <property type="match status" value="1"/>
</dbReference>
<feature type="binding site" evidence="6">
    <location>
        <begin position="132"/>
        <end position="135"/>
    </location>
    <ligand>
        <name>FMN</name>
        <dbReference type="ChEBI" id="CHEBI:58210"/>
    </ligand>
</feature>
<dbReference type="NCBIfam" id="NF004685">
    <property type="entry name" value="PRK06029.1"/>
    <property type="match status" value="1"/>
</dbReference>
<evidence type="ECO:0000256" key="6">
    <source>
        <dbReference type="HAMAP-Rule" id="MF_03197"/>
    </source>
</evidence>
<dbReference type="Proteomes" id="UP000279236">
    <property type="component" value="Unassembled WGS sequence"/>
</dbReference>
<keyword evidence="2 6" id="KW-0285">Flavoprotein</keyword>
<accession>A0A427XD00</accession>
<feature type="region of interest" description="Disordered" evidence="7">
    <location>
        <begin position="1"/>
        <end position="30"/>
    </location>
</feature>
<dbReference type="OrthoDB" id="5126881at2759"/>
<dbReference type="RefSeq" id="XP_028471928.1">
    <property type="nucleotide sequence ID" value="XM_028620886.1"/>
</dbReference>
<evidence type="ECO:0000259" key="8">
    <source>
        <dbReference type="Pfam" id="PF02441"/>
    </source>
</evidence>
<feature type="binding site" evidence="6">
    <location>
        <position position="81"/>
    </location>
    <ligand>
        <name>FMN</name>
        <dbReference type="ChEBI" id="CHEBI:58210"/>
    </ligand>
</feature>
<feature type="binding site" evidence="6">
    <location>
        <position position="197"/>
    </location>
    <ligand>
        <name>dimethylallyl phosphate</name>
        <dbReference type="ChEBI" id="CHEBI:88052"/>
    </ligand>
</feature>
<comment type="caution">
    <text evidence="9">The sequence shown here is derived from an EMBL/GenBank/DDBJ whole genome shotgun (WGS) entry which is preliminary data.</text>
</comment>
<evidence type="ECO:0000313" key="10">
    <source>
        <dbReference type="Proteomes" id="UP000279236"/>
    </source>
</evidence>
<sequence>MFFTKTDDSPSGSIANSIAPAQHKPQRPSLEDEIVPFTLIPEGVRPKRFVVALTGATGSSVAVRLLQALRALDIETHLIMSKWAATTLKMETDYSPDEVRHLADYSYAPGDLAAPPSSGSFIHDGMIIVPCSMKTLAAVRIGFCEDLISRSADVCLKEGRKLLLAVRETPLSDIHLENMLFLRRAGAIIFPPLPAYYIRPESVDDLTNQTVGRLLDSMGIHTEGFARWDGK</sequence>
<dbReference type="Pfam" id="PF02441">
    <property type="entry name" value="Flavoprotein"/>
    <property type="match status" value="1"/>
</dbReference>
<evidence type="ECO:0000256" key="5">
    <source>
        <dbReference type="ARBA" id="ARBA00060793"/>
    </source>
</evidence>
<evidence type="ECO:0000313" key="9">
    <source>
        <dbReference type="EMBL" id="RSH76781.1"/>
    </source>
</evidence>
<dbReference type="GO" id="GO:0005739">
    <property type="term" value="C:mitochondrion"/>
    <property type="evidence" value="ECO:0007669"/>
    <property type="project" value="UniProtKB-SubCell"/>
</dbReference>
<dbReference type="GO" id="GO:0016831">
    <property type="term" value="F:carboxy-lyase activity"/>
    <property type="evidence" value="ECO:0007669"/>
    <property type="project" value="TreeGrafter"/>
</dbReference>
<organism evidence="9 10">
    <name type="scientific">Apiotrichum porosum</name>
    <dbReference type="NCBI Taxonomy" id="105984"/>
    <lineage>
        <taxon>Eukaryota</taxon>
        <taxon>Fungi</taxon>
        <taxon>Dikarya</taxon>
        <taxon>Basidiomycota</taxon>
        <taxon>Agaricomycotina</taxon>
        <taxon>Tremellomycetes</taxon>
        <taxon>Trichosporonales</taxon>
        <taxon>Trichosporonaceae</taxon>
        <taxon>Apiotrichum</taxon>
    </lineage>
</organism>
<dbReference type="InterPro" id="IPR003382">
    <property type="entry name" value="Flavoprotein"/>
</dbReference>
<evidence type="ECO:0000256" key="1">
    <source>
        <dbReference type="ARBA" id="ARBA00022602"/>
    </source>
</evidence>
<keyword evidence="10" id="KW-1185">Reference proteome</keyword>
<keyword evidence="6" id="KW-0496">Mitochondrion</keyword>
<comment type="subunit">
    <text evidence="6">Oligomer.</text>
</comment>
<keyword evidence="3 6" id="KW-0288">FMN</keyword>
<gene>
    <name evidence="6 9" type="primary">PAD1</name>
    <name evidence="9" type="ORF">EHS24_005359</name>
</gene>
<reference evidence="9 10" key="1">
    <citation type="submission" date="2018-11" db="EMBL/GenBank/DDBJ databases">
        <title>Genome sequence of Apiotrichum porosum DSM 27194.</title>
        <authorList>
            <person name="Aliyu H."/>
            <person name="Gorte O."/>
            <person name="Ochsenreither K."/>
        </authorList>
    </citation>
    <scope>NUCLEOTIDE SEQUENCE [LARGE SCALE GENOMIC DNA]</scope>
    <source>
        <strain evidence="9 10">DSM 27194</strain>
    </source>
</reference>
<dbReference type="InterPro" id="IPR004507">
    <property type="entry name" value="UbiX-like"/>
</dbReference>
<dbReference type="STRING" id="105984.A0A427XD00"/>
<dbReference type="AlphaFoldDB" id="A0A427XD00"/>
<protein>
    <recommendedName>
        <fullName evidence="6">Flavin prenyltransferase PAD1, mitochondrial</fullName>
        <ecNumber evidence="6">2.5.1.129</ecNumber>
    </recommendedName>
</protein>
<dbReference type="EC" id="2.5.1.129" evidence="6"/>
<dbReference type="PANTHER" id="PTHR43374:SF1">
    <property type="entry name" value="FLAVIN PRENYLTRANSFERASE PAD1, MITOCHONDRIAL"/>
    <property type="match status" value="1"/>
</dbReference>
<keyword evidence="4 6" id="KW-0808">Transferase</keyword>
<evidence type="ECO:0000256" key="2">
    <source>
        <dbReference type="ARBA" id="ARBA00022630"/>
    </source>
</evidence>
<feature type="binding site" evidence="6">
    <location>
        <position position="167"/>
    </location>
    <ligand>
        <name>FMN</name>
        <dbReference type="ChEBI" id="CHEBI:58210"/>
    </ligand>
</feature>
<evidence type="ECO:0000256" key="7">
    <source>
        <dbReference type="SAM" id="MobiDB-lite"/>
    </source>
</evidence>
<dbReference type="NCBIfam" id="TIGR00421">
    <property type="entry name" value="ubiX_pad"/>
    <property type="match status" value="1"/>
</dbReference>
<feature type="domain" description="Flavoprotein" evidence="8">
    <location>
        <begin position="47"/>
        <end position="217"/>
    </location>
</feature>
<feature type="binding site" evidence="6">
    <location>
        <begin position="55"/>
        <end position="57"/>
    </location>
    <ligand>
        <name>FMN</name>
        <dbReference type="ChEBI" id="CHEBI:58210"/>
    </ligand>
</feature>
<dbReference type="EMBL" id="RSCE01000021">
    <property type="protein sequence ID" value="RSH76781.1"/>
    <property type="molecule type" value="Genomic_DNA"/>
</dbReference>
<feature type="binding site" evidence="6">
    <location>
        <position position="213"/>
    </location>
    <ligand>
        <name>dimethylallyl phosphate</name>
        <dbReference type="ChEBI" id="CHEBI:88052"/>
    </ligand>
</feature>
<evidence type="ECO:0000256" key="4">
    <source>
        <dbReference type="ARBA" id="ARBA00022679"/>
    </source>
</evidence>
<proteinExistence type="inferred from homology"/>
<comment type="function">
    <text evidence="6">Flavin prenyltransferase that catalyzes the synthesis of the prenylated FMN cofactor (prenyl-FMN) for the ferulic acid decarboxylase FDC1. The prenyltransferase is metal-independent and links a dimethylallyl moiety from dimethylallyl monophosphate (DMAP) to the flavin N5 and C6 atoms of FMN.</text>
</comment>
<comment type="similarity">
    <text evidence="5 6">Belongs to the UbiX/PAD1 family.</text>
</comment>
<keyword evidence="1 6" id="KW-0637">Prenyltransferase</keyword>
<evidence type="ECO:0000256" key="3">
    <source>
        <dbReference type="ARBA" id="ARBA00022643"/>
    </source>
</evidence>
<dbReference type="PANTHER" id="PTHR43374">
    <property type="entry name" value="FLAVIN PRENYLTRANSFERASE"/>
    <property type="match status" value="1"/>
</dbReference>
<dbReference type="HAMAP" id="MF_01984">
    <property type="entry name" value="ubiX_pad"/>
    <property type="match status" value="1"/>
</dbReference>
<dbReference type="FunFam" id="3.40.50.1950:FF:000001">
    <property type="entry name" value="Flavin prenyltransferase UbiX"/>
    <property type="match status" value="1"/>
</dbReference>
<name>A0A427XD00_9TREE</name>
<comment type="subcellular location">
    <subcellularLocation>
        <location evidence="6">Mitochondrion</location>
    </subcellularLocation>
</comment>